<evidence type="ECO:0000313" key="1">
    <source>
        <dbReference type="EMBL" id="KAK7088940.1"/>
    </source>
</evidence>
<reference evidence="1 2" key="1">
    <citation type="submission" date="2024-02" db="EMBL/GenBank/DDBJ databases">
        <title>Chromosome-scale genome assembly of the rough periwinkle Littorina saxatilis.</title>
        <authorList>
            <person name="De Jode A."/>
            <person name="Faria R."/>
            <person name="Formenti G."/>
            <person name="Sims Y."/>
            <person name="Smith T.P."/>
            <person name="Tracey A."/>
            <person name="Wood J.M.D."/>
            <person name="Zagrodzka Z.B."/>
            <person name="Johannesson K."/>
            <person name="Butlin R.K."/>
            <person name="Leder E.H."/>
        </authorList>
    </citation>
    <scope>NUCLEOTIDE SEQUENCE [LARGE SCALE GENOMIC DNA]</scope>
    <source>
        <strain evidence="1">Snail1</strain>
        <tissue evidence="1">Muscle</tissue>
    </source>
</reference>
<name>A0AAN9FZT6_9CAEN</name>
<accession>A0AAN9FZT6</accession>
<dbReference type="AlphaFoldDB" id="A0AAN9FZT6"/>
<keyword evidence="2" id="KW-1185">Reference proteome</keyword>
<organism evidence="1 2">
    <name type="scientific">Littorina saxatilis</name>
    <dbReference type="NCBI Taxonomy" id="31220"/>
    <lineage>
        <taxon>Eukaryota</taxon>
        <taxon>Metazoa</taxon>
        <taxon>Spiralia</taxon>
        <taxon>Lophotrochozoa</taxon>
        <taxon>Mollusca</taxon>
        <taxon>Gastropoda</taxon>
        <taxon>Caenogastropoda</taxon>
        <taxon>Littorinimorpha</taxon>
        <taxon>Littorinoidea</taxon>
        <taxon>Littorinidae</taxon>
        <taxon>Littorina</taxon>
    </lineage>
</organism>
<proteinExistence type="predicted"/>
<dbReference type="InterPro" id="IPR015421">
    <property type="entry name" value="PyrdxlP-dep_Trfase_major"/>
</dbReference>
<sequence length="76" mass="8409">MAEAGYYNYAVDEIRSREFPSLKDLTYVDHAGATLYSTSQLTSFQQDLCGNVYGNPHSGSAASKLTADTVDHVRFR</sequence>
<dbReference type="Gene3D" id="3.40.640.10">
    <property type="entry name" value="Type I PLP-dependent aspartate aminotransferase-like (Major domain)"/>
    <property type="match status" value="1"/>
</dbReference>
<evidence type="ECO:0000313" key="2">
    <source>
        <dbReference type="Proteomes" id="UP001374579"/>
    </source>
</evidence>
<dbReference type="EMBL" id="JBAMIC010003601">
    <property type="protein sequence ID" value="KAK7088940.1"/>
    <property type="molecule type" value="Genomic_DNA"/>
</dbReference>
<comment type="caution">
    <text evidence="1">The sequence shown here is derived from an EMBL/GenBank/DDBJ whole genome shotgun (WGS) entry which is preliminary data.</text>
</comment>
<dbReference type="Proteomes" id="UP001374579">
    <property type="component" value="Unassembled WGS sequence"/>
</dbReference>
<protein>
    <submittedName>
        <fullName evidence="1">Uncharacterized protein</fullName>
    </submittedName>
</protein>
<gene>
    <name evidence="1" type="ORF">V1264_024217</name>
</gene>